<reference evidence="2 3" key="1">
    <citation type="submission" date="2024-01" db="EMBL/GenBank/DDBJ databases">
        <title>The genomes of 5 underutilized Papilionoideae crops provide insights into root nodulation and disease resistanc.</title>
        <authorList>
            <person name="Jiang F."/>
        </authorList>
    </citation>
    <scope>NUCLEOTIDE SEQUENCE [LARGE SCALE GENOMIC DNA]</scope>
    <source>
        <strain evidence="2">JINMINGXINNONG_FW02</strain>
        <tissue evidence="2">Leaves</tissue>
    </source>
</reference>
<keyword evidence="3" id="KW-1185">Reference proteome</keyword>
<accession>A0AAN9NB10</accession>
<protein>
    <submittedName>
        <fullName evidence="2">Uncharacterized protein</fullName>
    </submittedName>
</protein>
<name>A0AAN9NB10_PHACN</name>
<evidence type="ECO:0000313" key="2">
    <source>
        <dbReference type="EMBL" id="KAK7366608.1"/>
    </source>
</evidence>
<proteinExistence type="predicted"/>
<organism evidence="2 3">
    <name type="scientific">Phaseolus coccineus</name>
    <name type="common">Scarlet runner bean</name>
    <name type="synonym">Phaseolus multiflorus</name>
    <dbReference type="NCBI Taxonomy" id="3886"/>
    <lineage>
        <taxon>Eukaryota</taxon>
        <taxon>Viridiplantae</taxon>
        <taxon>Streptophyta</taxon>
        <taxon>Embryophyta</taxon>
        <taxon>Tracheophyta</taxon>
        <taxon>Spermatophyta</taxon>
        <taxon>Magnoliopsida</taxon>
        <taxon>eudicotyledons</taxon>
        <taxon>Gunneridae</taxon>
        <taxon>Pentapetalae</taxon>
        <taxon>rosids</taxon>
        <taxon>fabids</taxon>
        <taxon>Fabales</taxon>
        <taxon>Fabaceae</taxon>
        <taxon>Papilionoideae</taxon>
        <taxon>50 kb inversion clade</taxon>
        <taxon>NPAAA clade</taxon>
        <taxon>indigoferoid/millettioid clade</taxon>
        <taxon>Phaseoleae</taxon>
        <taxon>Phaseolus</taxon>
    </lineage>
</organism>
<dbReference type="Proteomes" id="UP001374584">
    <property type="component" value="Unassembled WGS sequence"/>
</dbReference>
<sequence>MITLHRIKHLSVIAGIPFGRINQTEIRYSRKYYTKNAYMSTSIHIQKKTTKTQKPQKMARQLVVLALVFVALSGIAMADEAPSASPKSSPPLAKSLLQSLPPLLWLASLPSKL</sequence>
<dbReference type="AlphaFoldDB" id="A0AAN9NB10"/>
<gene>
    <name evidence="2" type="ORF">VNO80_08603</name>
</gene>
<feature type="transmembrane region" description="Helical" evidence="1">
    <location>
        <begin position="58"/>
        <end position="78"/>
    </location>
</feature>
<keyword evidence="1" id="KW-1133">Transmembrane helix</keyword>
<keyword evidence="1" id="KW-0812">Transmembrane</keyword>
<dbReference type="EMBL" id="JAYMYR010000004">
    <property type="protein sequence ID" value="KAK7366608.1"/>
    <property type="molecule type" value="Genomic_DNA"/>
</dbReference>
<evidence type="ECO:0000313" key="3">
    <source>
        <dbReference type="Proteomes" id="UP001374584"/>
    </source>
</evidence>
<keyword evidence="1" id="KW-0472">Membrane</keyword>
<evidence type="ECO:0000256" key="1">
    <source>
        <dbReference type="SAM" id="Phobius"/>
    </source>
</evidence>
<comment type="caution">
    <text evidence="2">The sequence shown here is derived from an EMBL/GenBank/DDBJ whole genome shotgun (WGS) entry which is preliminary data.</text>
</comment>